<dbReference type="AlphaFoldDB" id="A0A2Z5Y1K2"/>
<evidence type="ECO:0000313" key="1">
    <source>
        <dbReference type="EMBL" id="BBC60679.1"/>
    </source>
</evidence>
<sequence>MKLKINGKEYSFKFGVKFIREIDKNIPLKREEIKFGLGLSAKVLPELKAGNVNTLANVLYYANQTENEQISLDELDEYIDTVKDIEKLFDQVEKSLRESNAGKLAVKNLEQNLNK</sequence>
<gene>
    <name evidence="1" type="ORF">DAT561_0544</name>
</gene>
<reference evidence="1 2" key="1">
    <citation type="submission" date="2018-01" db="EMBL/GenBank/DDBJ databases">
        <title>Whole genome sequence of Melissococcus plutonius DAT561.</title>
        <authorList>
            <person name="Okumura K."/>
            <person name="Takamatsu D."/>
            <person name="Okura M."/>
        </authorList>
    </citation>
    <scope>NUCLEOTIDE SEQUENCE [LARGE SCALE GENOMIC DNA]</scope>
    <source>
        <strain evidence="1 2">DAT561</strain>
    </source>
</reference>
<evidence type="ECO:0000313" key="2">
    <source>
        <dbReference type="Proteomes" id="UP000269226"/>
    </source>
</evidence>
<proteinExistence type="predicted"/>
<evidence type="ECO:0008006" key="3">
    <source>
        <dbReference type="Google" id="ProtNLM"/>
    </source>
</evidence>
<name>A0A2Z5Y1K2_9ENTE</name>
<dbReference type="Pfam" id="PF12363">
    <property type="entry name" value="Phage_TAC_12"/>
    <property type="match status" value="1"/>
</dbReference>
<dbReference type="InterPro" id="IPR024410">
    <property type="entry name" value="Phage_TAC_12"/>
</dbReference>
<dbReference type="OMA" id="REGMKFG"/>
<protein>
    <recommendedName>
        <fullName evidence="3">Phage protein</fullName>
    </recommendedName>
</protein>
<dbReference type="EMBL" id="AP018492">
    <property type="protein sequence ID" value="BBC60679.1"/>
    <property type="molecule type" value="Genomic_DNA"/>
</dbReference>
<dbReference type="RefSeq" id="WP_013774346.1">
    <property type="nucleotide sequence ID" value="NZ_AP018492.1"/>
</dbReference>
<dbReference type="GeneID" id="57043101"/>
<accession>A0A2Z5Y1K2</accession>
<dbReference type="Proteomes" id="UP000269226">
    <property type="component" value="Chromosome"/>
</dbReference>
<organism evidence="1 2">
    <name type="scientific">Melissococcus plutonius</name>
    <dbReference type="NCBI Taxonomy" id="33970"/>
    <lineage>
        <taxon>Bacteria</taxon>
        <taxon>Bacillati</taxon>
        <taxon>Bacillota</taxon>
        <taxon>Bacilli</taxon>
        <taxon>Lactobacillales</taxon>
        <taxon>Enterococcaceae</taxon>
        <taxon>Melissococcus</taxon>
    </lineage>
</organism>